<dbReference type="Gene3D" id="1.10.390.10">
    <property type="entry name" value="Neutral Protease Domain 2"/>
    <property type="match status" value="1"/>
</dbReference>
<dbReference type="InterPro" id="IPR040756">
    <property type="entry name" value="Peptidase_M61_N"/>
</dbReference>
<dbReference type="AlphaFoldDB" id="A0A437QRF6"/>
<dbReference type="InterPro" id="IPR024191">
    <property type="entry name" value="Peptidase_M61"/>
</dbReference>
<dbReference type="SMART" id="SM00228">
    <property type="entry name" value="PDZ"/>
    <property type="match status" value="1"/>
</dbReference>
<dbReference type="InterPro" id="IPR036034">
    <property type="entry name" value="PDZ_sf"/>
</dbReference>
<dbReference type="Pfam" id="PF17899">
    <property type="entry name" value="Peptidase_M61_N"/>
    <property type="match status" value="1"/>
</dbReference>
<dbReference type="PIRSF" id="PIRSF016493">
    <property type="entry name" value="Glycyl_aminpptds"/>
    <property type="match status" value="1"/>
</dbReference>
<protein>
    <submittedName>
        <fullName evidence="2">M61 family peptidase</fullName>
    </submittedName>
</protein>
<evidence type="ECO:0000259" key="1">
    <source>
        <dbReference type="SMART" id="SM00228"/>
    </source>
</evidence>
<name>A0A437QRF6_9GAMM</name>
<sequence>MQQVAFQLWIEDLTAHLVGVQLDFLPPGADLSGNHQPITLQLPAWIPGSYLIRNFARHLAALNAHDQHGELTVTAIDKHSWHVQNRGKPITVRYHVYAFDLSVRACYVNDQVAVLNPAACCLSVQGLEHVPQRVTVRPVSAKPQWQLATGLQRLDNTALLGFGDYRANDYQQLIDSPLLMGELAHRSFEVVGITHHLVFAGAVLADLARIERDLLPICQQQAAVFGGLPADLNEYWFLNWIVDNGYGGLEHHNSTLLLCNRYDLPNPQLPTELTEDYQNYLALCSHEYFHTWWVKRAKPATFLNYQLDAEQYTSQLWLYEGFTSYYDDLALLRAGLIQLPQYLTTLSKTISRVNRAPSNSRQSLADSSFTAWTKFYQQDENAINSVVSYYGKGSLVALCLDAQLRAADLSLDGLMRQCWQQFGVSGLGSDEHEFFDQLRHYSQNDELVQQCKDWVHGTEPLPLEASLLILGITLQWRAAESNKDLSGPAQALQAVRDFGALYQANNEGLTISAVPLGSAAYQAGLMVGDVLIAIGGLKATEQNFQQLLQRLPLGESLQLHFFRQQRLLTTSLQLQAAPELIAWLQAAEETPQQQLWLATL</sequence>
<dbReference type="Gene3D" id="2.30.42.10">
    <property type="match status" value="1"/>
</dbReference>
<dbReference type="InterPro" id="IPR001478">
    <property type="entry name" value="PDZ"/>
</dbReference>
<accession>A0A437QRF6</accession>
<dbReference type="Proteomes" id="UP000283077">
    <property type="component" value="Unassembled WGS sequence"/>
</dbReference>
<reference evidence="2 3" key="1">
    <citation type="submission" date="2019-01" db="EMBL/GenBank/DDBJ databases">
        <authorList>
            <person name="Chen W.-M."/>
        </authorList>
    </citation>
    <scope>NUCLEOTIDE SEQUENCE [LARGE SCALE GENOMIC DNA]</scope>
    <source>
        <strain evidence="2 3">KYPC3</strain>
    </source>
</reference>
<dbReference type="SUPFAM" id="SSF55486">
    <property type="entry name" value="Metalloproteases ('zincins'), catalytic domain"/>
    <property type="match status" value="1"/>
</dbReference>
<dbReference type="Gene3D" id="2.60.40.3650">
    <property type="match status" value="1"/>
</dbReference>
<dbReference type="RefSeq" id="WP_127699416.1">
    <property type="nucleotide sequence ID" value="NZ_SACS01000012.1"/>
</dbReference>
<feature type="domain" description="PDZ" evidence="1">
    <location>
        <begin position="496"/>
        <end position="565"/>
    </location>
</feature>
<dbReference type="OrthoDB" id="9778516at2"/>
<dbReference type="SUPFAM" id="SSF50156">
    <property type="entry name" value="PDZ domain-like"/>
    <property type="match status" value="1"/>
</dbReference>
<evidence type="ECO:0000313" key="3">
    <source>
        <dbReference type="Proteomes" id="UP000283077"/>
    </source>
</evidence>
<dbReference type="InterPro" id="IPR027268">
    <property type="entry name" value="Peptidase_M4/M1_CTD_sf"/>
</dbReference>
<comment type="caution">
    <text evidence="2">The sequence shown here is derived from an EMBL/GenBank/DDBJ whole genome shotgun (WGS) entry which is preliminary data.</text>
</comment>
<organism evidence="2 3">
    <name type="scientific">Rheinheimera riviphila</name>
    <dbReference type="NCBI Taxonomy" id="1834037"/>
    <lineage>
        <taxon>Bacteria</taxon>
        <taxon>Pseudomonadati</taxon>
        <taxon>Pseudomonadota</taxon>
        <taxon>Gammaproteobacteria</taxon>
        <taxon>Chromatiales</taxon>
        <taxon>Chromatiaceae</taxon>
        <taxon>Rheinheimera</taxon>
    </lineage>
</organism>
<evidence type="ECO:0000313" key="2">
    <source>
        <dbReference type="EMBL" id="RVU37082.1"/>
    </source>
</evidence>
<proteinExistence type="predicted"/>
<dbReference type="InterPro" id="IPR007963">
    <property type="entry name" value="Peptidase_M61_catalytic"/>
</dbReference>
<dbReference type="Pfam" id="PF05299">
    <property type="entry name" value="Peptidase_M61"/>
    <property type="match status" value="1"/>
</dbReference>
<dbReference type="EMBL" id="SACS01000012">
    <property type="protein sequence ID" value="RVU37082.1"/>
    <property type="molecule type" value="Genomic_DNA"/>
</dbReference>
<gene>
    <name evidence="2" type="ORF">EOE67_12290</name>
</gene>
<keyword evidence="3" id="KW-1185">Reference proteome</keyword>